<dbReference type="FunFam" id="1.10.287.950:FF:000001">
    <property type="entry name" value="Methyl-accepting chemotaxis sensory transducer"/>
    <property type="match status" value="1"/>
</dbReference>
<evidence type="ECO:0000259" key="6">
    <source>
        <dbReference type="PROSITE" id="PS50111"/>
    </source>
</evidence>
<dbReference type="PANTHER" id="PTHR32089:SF70">
    <property type="entry name" value="ENERGY TAXIS MODULATING METHYL ACCEPTING SENSORY TRANSDUCER"/>
    <property type="match status" value="1"/>
</dbReference>
<comment type="similarity">
    <text evidence="3">Belongs to the methyl-accepting chemotaxis (MCP) protein family.</text>
</comment>
<dbReference type="RefSeq" id="WP_306101091.1">
    <property type="nucleotide sequence ID" value="NZ_CP162601.1"/>
</dbReference>
<dbReference type="SUPFAM" id="SSF58104">
    <property type="entry name" value="Methyl-accepting chemotaxis protein (MCP) signaling domain"/>
    <property type="match status" value="1"/>
</dbReference>
<feature type="transmembrane region" description="Helical" evidence="5">
    <location>
        <begin position="12"/>
        <end position="31"/>
    </location>
</feature>
<gene>
    <name evidence="7" type="ORF">AB0763_03095</name>
</gene>
<evidence type="ECO:0000256" key="1">
    <source>
        <dbReference type="ARBA" id="ARBA00004370"/>
    </source>
</evidence>
<comment type="subcellular location">
    <subcellularLocation>
        <location evidence="1">Membrane</location>
    </subcellularLocation>
</comment>
<reference evidence="7" key="1">
    <citation type="submission" date="2024-07" db="EMBL/GenBank/DDBJ databases">
        <title>Genome Analysis of a Potential Novel Vibrio Species Secreting pH- and Thermo-stable Alginate Lyase and its Application in Producing Alginate Oligosaccharides.</title>
        <authorList>
            <person name="Huang H."/>
            <person name="Bao K."/>
        </authorList>
    </citation>
    <scope>NUCLEOTIDE SEQUENCE</scope>
    <source>
        <strain evidence="7">HB236076</strain>
    </source>
</reference>
<evidence type="ECO:0000256" key="2">
    <source>
        <dbReference type="ARBA" id="ARBA00023224"/>
    </source>
</evidence>
<dbReference type="GO" id="GO:0016020">
    <property type="term" value="C:membrane"/>
    <property type="evidence" value="ECO:0007669"/>
    <property type="project" value="UniProtKB-SubCell"/>
</dbReference>
<proteinExistence type="inferred from homology"/>
<keyword evidence="5" id="KW-1133">Transmembrane helix</keyword>
<sequence length="664" mass="73133">MKLSVIQRTSTGFFVLFALIVITIVMSLWSLSSINHQLEHTIDTLVPKAEQSNRLSGLLLNINRLVSLHRIESQEDNRDKFKSQAQQMQSAYQTTIQALQQRAMANDSQHFAPLITKIHQHAQSLFTLVDQQFLLREQSLKAEAIQQQLADDFSNEWAFFKDDSQYVVDETAPVNQWLAEGLKNDGLLLGRAVEQALFTQDLQAQQTYLLAITSHYQAMLSKRSQLQASGEVDLEIIAPYFELVEKSIEPGGLVDSITNNSQFLSQQKQLLTEIDRTTEQVLPLIKQANDLVTQELAATKQRAEDKGQVIWLKMALVAVASVVVSLLITWNVVTVIRRGLKQTLNQIQYLVDGDFSHQQTKLQQGDEFGLLSDKLSELTAQLSSIVGSVSQNASELAKGAKQGLASSQTSQSLIAEQRDQIAQAATAIEAMNDGIIDVSTLASGAKDDIENVVDLAYHGQQDIQLTHRLTLELRNLMGDGVQISDGLRQRSEDIASTLTIIQSIAEQTNLLALNAAIEAARAGEQGRGFAVVADEVRVLAGRTQKATVDIMAVIDSLQQACQQAVSIMNRGDQMVGECSAHTEKNQQQLHTIATHLDKAKQSSVSIAQTAEDKLAVAKQVNCIIQQIVDLGTSTVNEADNNAKVSLALQKLADQQRSQIAHFRL</sequence>
<protein>
    <submittedName>
        <fullName evidence="7">Methyl-accepting chemotaxis protein</fullName>
    </submittedName>
</protein>
<dbReference type="Pfam" id="PF00015">
    <property type="entry name" value="MCPsignal"/>
    <property type="match status" value="1"/>
</dbReference>
<dbReference type="GO" id="GO:0006935">
    <property type="term" value="P:chemotaxis"/>
    <property type="evidence" value="ECO:0007669"/>
    <property type="project" value="UniProtKB-ARBA"/>
</dbReference>
<dbReference type="AlphaFoldDB" id="A0AB39HEX3"/>
<keyword evidence="5" id="KW-0472">Membrane</keyword>
<feature type="transmembrane region" description="Helical" evidence="5">
    <location>
        <begin position="310"/>
        <end position="333"/>
    </location>
</feature>
<dbReference type="InterPro" id="IPR004089">
    <property type="entry name" value="MCPsignal_dom"/>
</dbReference>
<dbReference type="Gene3D" id="1.10.287.950">
    <property type="entry name" value="Methyl-accepting chemotaxis protein"/>
    <property type="match status" value="1"/>
</dbReference>
<dbReference type="SMART" id="SM00283">
    <property type="entry name" value="MA"/>
    <property type="match status" value="1"/>
</dbReference>
<name>A0AB39HEX3_9VIBR</name>
<feature type="domain" description="Methyl-accepting transducer" evidence="6">
    <location>
        <begin position="392"/>
        <end position="628"/>
    </location>
</feature>
<organism evidence="7">
    <name type="scientific">Vibrio sp. HB236076</name>
    <dbReference type="NCBI Taxonomy" id="3232307"/>
    <lineage>
        <taxon>Bacteria</taxon>
        <taxon>Pseudomonadati</taxon>
        <taxon>Pseudomonadota</taxon>
        <taxon>Gammaproteobacteria</taxon>
        <taxon>Vibrionales</taxon>
        <taxon>Vibrionaceae</taxon>
        <taxon>Vibrio</taxon>
    </lineage>
</organism>
<evidence type="ECO:0000313" key="7">
    <source>
        <dbReference type="EMBL" id="XDK25648.1"/>
    </source>
</evidence>
<keyword evidence="5" id="KW-0812">Transmembrane</keyword>
<evidence type="ECO:0000256" key="5">
    <source>
        <dbReference type="SAM" id="Phobius"/>
    </source>
</evidence>
<dbReference type="GO" id="GO:0007165">
    <property type="term" value="P:signal transduction"/>
    <property type="evidence" value="ECO:0007669"/>
    <property type="project" value="UniProtKB-KW"/>
</dbReference>
<evidence type="ECO:0000256" key="4">
    <source>
        <dbReference type="PROSITE-ProRule" id="PRU00284"/>
    </source>
</evidence>
<keyword evidence="2 4" id="KW-0807">Transducer</keyword>
<dbReference type="PROSITE" id="PS50111">
    <property type="entry name" value="CHEMOTAXIS_TRANSDUC_2"/>
    <property type="match status" value="1"/>
</dbReference>
<accession>A0AB39HEX3</accession>
<dbReference type="PANTHER" id="PTHR32089">
    <property type="entry name" value="METHYL-ACCEPTING CHEMOTAXIS PROTEIN MCPB"/>
    <property type="match status" value="1"/>
</dbReference>
<dbReference type="EMBL" id="CP162601">
    <property type="protein sequence ID" value="XDK25648.1"/>
    <property type="molecule type" value="Genomic_DNA"/>
</dbReference>
<dbReference type="KEGG" id="vih:AB0763_03095"/>
<evidence type="ECO:0000256" key="3">
    <source>
        <dbReference type="ARBA" id="ARBA00029447"/>
    </source>
</evidence>